<evidence type="ECO:0000256" key="1">
    <source>
        <dbReference type="SAM" id="SignalP"/>
    </source>
</evidence>
<evidence type="ECO:0000313" key="3">
    <source>
        <dbReference type="Proteomes" id="UP000245489"/>
    </source>
</evidence>
<accession>A0A316EFS8</accession>
<keyword evidence="1" id="KW-0732">Signal</keyword>
<dbReference type="RefSeq" id="WP_109741540.1">
    <property type="nucleotide sequence ID" value="NZ_QGGO01000003.1"/>
</dbReference>
<dbReference type="NCBIfam" id="TIGR04131">
    <property type="entry name" value="Bac_Flav_CTERM"/>
    <property type="match status" value="1"/>
</dbReference>
<proteinExistence type="predicted"/>
<sequence length="627" mass="68813">MRNFTIRLLILLLLGHYSVIGQTQCGFESGSTAGWVLSYGKVTDNGISTIYSGEVTGTTGTGHIITQKSSGNDPKISNEIIPQVAPESNYSIRFGSVIEGSSFYRLTKSFTVNQENTLFQYKFAVVLQDDSKGHASYQKPGFGVKILDSNGNNITCSFYDVQLQASISVDGFKRQGDLEYRNWTTVAVDLRNYVGQNLTVEATVHGCTGKSHFGYAYFNATCLKSEIQPETGCADGNGQLQLDAPEGFEKYLWSTGETTRSILVSAVLGTQFSVKLSPYNSLNQSCNLQMNYTVKKTDIPAITNKSICAGESYVFRGTTYNTSGQYTQRIINSAFCDSVITLNLNVNPINYITKNFNICEGNTLNFHGDTYNSDGTYFKTITSSNACDSVFTINVKIVPIPRVSKSFSICAGEKVPIGDSTYTKAGTFITTIKRPNLCDSVVTASIQVENSFKASVPANVTIEKDESTFITVDVVPTGNYNYQWTPKDYLSCSNCASAWAKPPSSTKYTIGVSAIGSRCVNYATTTVNVLCGILVPTAFSPNNDSMNDILYIMSSKCVKQIQEMSIYDRWGELVFRDENFQAADASHGWDGNFRGKAMNPDIFTYKIVAEMKNGEINYFTGSVTLLK</sequence>
<reference evidence="2 3" key="1">
    <citation type="submission" date="2018-05" db="EMBL/GenBank/DDBJ databases">
        <title>Genomic Encyclopedia of Archaeal and Bacterial Type Strains, Phase II (KMG-II): from individual species to whole genera.</title>
        <authorList>
            <person name="Goeker M."/>
        </authorList>
    </citation>
    <scope>NUCLEOTIDE SEQUENCE [LARGE SCALE GENOMIC DNA]</scope>
    <source>
        <strain evidence="2 3">DSM 22214</strain>
    </source>
</reference>
<name>A0A316EFS8_9BACT</name>
<feature type="signal peptide" evidence="1">
    <location>
        <begin position="1"/>
        <end position="23"/>
    </location>
</feature>
<evidence type="ECO:0000313" key="2">
    <source>
        <dbReference type="EMBL" id="PWK28553.1"/>
    </source>
</evidence>
<feature type="chain" id="PRO_5016391781" evidence="1">
    <location>
        <begin position="24"/>
        <end position="627"/>
    </location>
</feature>
<protein>
    <submittedName>
        <fullName evidence="2">Gliding motility-associated-like protein</fullName>
    </submittedName>
</protein>
<gene>
    <name evidence="2" type="ORF">LV89_00757</name>
</gene>
<keyword evidence="3" id="KW-1185">Reference proteome</keyword>
<dbReference type="Pfam" id="PF13585">
    <property type="entry name" value="CHU_C"/>
    <property type="match status" value="1"/>
</dbReference>
<dbReference type="OrthoDB" id="1490014at2"/>
<dbReference type="EMBL" id="QGGO01000003">
    <property type="protein sequence ID" value="PWK28553.1"/>
    <property type="molecule type" value="Genomic_DNA"/>
</dbReference>
<dbReference type="Proteomes" id="UP000245489">
    <property type="component" value="Unassembled WGS sequence"/>
</dbReference>
<dbReference type="AlphaFoldDB" id="A0A316EFS8"/>
<dbReference type="InterPro" id="IPR026341">
    <property type="entry name" value="T9SS_type_B"/>
</dbReference>
<organism evidence="2 3">
    <name type="scientific">Arcicella aurantiaca</name>
    <dbReference type="NCBI Taxonomy" id="591202"/>
    <lineage>
        <taxon>Bacteria</taxon>
        <taxon>Pseudomonadati</taxon>
        <taxon>Bacteroidota</taxon>
        <taxon>Cytophagia</taxon>
        <taxon>Cytophagales</taxon>
        <taxon>Flectobacillaceae</taxon>
        <taxon>Arcicella</taxon>
    </lineage>
</organism>
<comment type="caution">
    <text evidence="2">The sequence shown here is derived from an EMBL/GenBank/DDBJ whole genome shotgun (WGS) entry which is preliminary data.</text>
</comment>